<evidence type="ECO:0008006" key="3">
    <source>
        <dbReference type="Google" id="ProtNLM"/>
    </source>
</evidence>
<dbReference type="InterPro" id="IPR022080">
    <property type="entry name" value="DUF3630"/>
</dbReference>
<name>A0ABM9A9F8_9VIBR</name>
<dbReference type="Pfam" id="PF12305">
    <property type="entry name" value="DUF3630"/>
    <property type="match status" value="1"/>
</dbReference>
<sequence>MDNSQYQFGLAEFIPETGRIILQTPSFDYDSFPKMGEYLVALLSATIVEKQSDADVHSWLIDFEDCQLFLKAEHYSEAVWFEALSVSDSQEELEFLAQLLRRGI</sequence>
<proteinExistence type="predicted"/>
<dbReference type="RefSeq" id="WP_237363506.1">
    <property type="nucleotide sequence ID" value="NZ_CAKLDM010000002.1"/>
</dbReference>
<dbReference type="Proteomes" id="UP000838748">
    <property type="component" value="Unassembled WGS sequence"/>
</dbReference>
<dbReference type="EMBL" id="CAKLDM010000002">
    <property type="protein sequence ID" value="CAH0542106.1"/>
    <property type="molecule type" value="Genomic_DNA"/>
</dbReference>
<organism evidence="1 2">
    <name type="scientific">Vibrio marisflavi CECT 7928</name>
    <dbReference type="NCBI Taxonomy" id="634439"/>
    <lineage>
        <taxon>Bacteria</taxon>
        <taxon>Pseudomonadati</taxon>
        <taxon>Pseudomonadota</taxon>
        <taxon>Gammaproteobacteria</taxon>
        <taxon>Vibrionales</taxon>
        <taxon>Vibrionaceae</taxon>
        <taxon>Vibrio</taxon>
    </lineage>
</organism>
<evidence type="ECO:0000313" key="2">
    <source>
        <dbReference type="Proteomes" id="UP000838748"/>
    </source>
</evidence>
<gene>
    <name evidence="1" type="ORF">VMF7928_04090</name>
</gene>
<reference evidence="1" key="1">
    <citation type="submission" date="2021-11" db="EMBL/GenBank/DDBJ databases">
        <authorList>
            <person name="Rodrigo-Torres L."/>
            <person name="Arahal R. D."/>
            <person name="Lucena T."/>
        </authorList>
    </citation>
    <scope>NUCLEOTIDE SEQUENCE</scope>
    <source>
        <strain evidence="1">CECT 7928</strain>
    </source>
</reference>
<evidence type="ECO:0000313" key="1">
    <source>
        <dbReference type="EMBL" id="CAH0542106.1"/>
    </source>
</evidence>
<protein>
    <recommendedName>
        <fullName evidence="3">Aminopeptidase</fullName>
    </recommendedName>
</protein>
<accession>A0ABM9A9F8</accession>
<comment type="caution">
    <text evidence="1">The sequence shown here is derived from an EMBL/GenBank/DDBJ whole genome shotgun (WGS) entry which is preliminary data.</text>
</comment>
<keyword evidence="2" id="KW-1185">Reference proteome</keyword>